<dbReference type="PANTHER" id="PTHR37811:SF2">
    <property type="entry name" value="ABM DOMAIN-CONTAINING PROTEIN"/>
    <property type="match status" value="1"/>
</dbReference>
<keyword evidence="2" id="KW-1185">Reference proteome</keyword>
<reference evidence="1 2" key="1">
    <citation type="submission" date="2019-11" db="EMBL/GenBank/DDBJ databases">
        <authorList>
            <person name="Khan S.A."/>
            <person name="Jeon C.O."/>
            <person name="Chun B.H."/>
        </authorList>
    </citation>
    <scope>NUCLEOTIDE SEQUENCE [LARGE SCALE GENOMIC DNA]</scope>
    <source>
        <strain evidence="1 2">IMCC 1097</strain>
    </source>
</reference>
<protein>
    <submittedName>
        <fullName evidence="1">Antibiotic biosynthesis monooxygenase</fullName>
    </submittedName>
</protein>
<name>A0A5Q2QJD4_9GAMM</name>
<dbReference type="OrthoDB" id="9797060at2"/>
<gene>
    <name evidence="1" type="ORF">GH975_11665</name>
</gene>
<keyword evidence="1" id="KW-0560">Oxidoreductase</keyword>
<proteinExistence type="predicted"/>
<dbReference type="AlphaFoldDB" id="A0A5Q2QJD4"/>
<dbReference type="EMBL" id="CP045871">
    <property type="protein sequence ID" value="QGG81185.1"/>
    <property type="molecule type" value="Genomic_DNA"/>
</dbReference>
<organism evidence="1 2">
    <name type="scientific">Litorivicinus lipolyticus</name>
    <dbReference type="NCBI Taxonomy" id="418701"/>
    <lineage>
        <taxon>Bacteria</taxon>
        <taxon>Pseudomonadati</taxon>
        <taxon>Pseudomonadota</taxon>
        <taxon>Gammaproteobacteria</taxon>
        <taxon>Oceanospirillales</taxon>
        <taxon>Litorivicinaceae</taxon>
        <taxon>Litorivicinus</taxon>
    </lineage>
</organism>
<keyword evidence="1" id="KW-0503">Monooxygenase</keyword>
<dbReference type="Gene3D" id="3.30.70.100">
    <property type="match status" value="1"/>
</dbReference>
<dbReference type="InterPro" id="IPR052936">
    <property type="entry name" value="Jasmonate_Hydroxylase-like"/>
</dbReference>
<dbReference type="InterPro" id="IPR011008">
    <property type="entry name" value="Dimeric_a/b-barrel"/>
</dbReference>
<evidence type="ECO:0000313" key="1">
    <source>
        <dbReference type="EMBL" id="QGG81185.1"/>
    </source>
</evidence>
<dbReference type="RefSeq" id="WP_153714688.1">
    <property type="nucleotide sequence ID" value="NZ_CP045871.1"/>
</dbReference>
<dbReference type="PANTHER" id="PTHR37811">
    <property type="entry name" value="BLL5343 PROTEIN"/>
    <property type="match status" value="1"/>
</dbReference>
<dbReference type="KEGG" id="llp:GH975_11665"/>
<dbReference type="Proteomes" id="UP000388235">
    <property type="component" value="Chromosome"/>
</dbReference>
<dbReference type="SUPFAM" id="SSF54909">
    <property type="entry name" value="Dimeric alpha+beta barrel"/>
    <property type="match status" value="1"/>
</dbReference>
<sequence>MHVVIFYSQRRLNTPDYDIWAVKMGAEVERQSGFCHAHSFRNADGFGVTLSYWVSIDSIRQWGRHADHLKAQAYGRGEGYVRYRIEIAEITSTREFEAEPRVEC</sequence>
<accession>A0A5Q2QJD4</accession>
<dbReference type="GO" id="GO:0004497">
    <property type="term" value="F:monooxygenase activity"/>
    <property type="evidence" value="ECO:0007669"/>
    <property type="project" value="UniProtKB-KW"/>
</dbReference>
<evidence type="ECO:0000313" key="2">
    <source>
        <dbReference type="Proteomes" id="UP000388235"/>
    </source>
</evidence>